<protein>
    <submittedName>
        <fullName evidence="1">Uncharacterized protein</fullName>
    </submittedName>
</protein>
<sequence length="135" mass="15803">MPKAALQKTQKLSSKTIEYLQRLRDIREEEEVTALLKPKYRYPKTNQVYAKVQYLQRDNQPYDFDKRILRTTQHVHIDITKCPSTTLVYLLNNFPKSEVSISKANLLVPYTPVTQAISRAYQVLPIDTVIKYESL</sequence>
<accession>A0A0C3KHG3</accession>
<dbReference type="Proteomes" id="UP000054248">
    <property type="component" value="Unassembled WGS sequence"/>
</dbReference>
<evidence type="ECO:0000313" key="2">
    <source>
        <dbReference type="Proteomes" id="UP000054248"/>
    </source>
</evidence>
<gene>
    <name evidence="1" type="ORF">M407DRAFT_29506</name>
</gene>
<name>A0A0C3KHG3_9AGAM</name>
<proteinExistence type="predicted"/>
<dbReference type="AlphaFoldDB" id="A0A0C3KHG3"/>
<organism evidence="1 2">
    <name type="scientific">Tulasnella calospora MUT 4182</name>
    <dbReference type="NCBI Taxonomy" id="1051891"/>
    <lineage>
        <taxon>Eukaryota</taxon>
        <taxon>Fungi</taxon>
        <taxon>Dikarya</taxon>
        <taxon>Basidiomycota</taxon>
        <taxon>Agaricomycotina</taxon>
        <taxon>Agaricomycetes</taxon>
        <taxon>Cantharellales</taxon>
        <taxon>Tulasnellaceae</taxon>
        <taxon>Tulasnella</taxon>
    </lineage>
</organism>
<keyword evidence="2" id="KW-1185">Reference proteome</keyword>
<evidence type="ECO:0000313" key="1">
    <source>
        <dbReference type="EMBL" id="KIO20903.1"/>
    </source>
</evidence>
<reference evidence="2" key="2">
    <citation type="submission" date="2015-01" db="EMBL/GenBank/DDBJ databases">
        <title>Evolutionary Origins and Diversification of the Mycorrhizal Mutualists.</title>
        <authorList>
            <consortium name="DOE Joint Genome Institute"/>
            <consortium name="Mycorrhizal Genomics Consortium"/>
            <person name="Kohler A."/>
            <person name="Kuo A."/>
            <person name="Nagy L.G."/>
            <person name="Floudas D."/>
            <person name="Copeland A."/>
            <person name="Barry K.W."/>
            <person name="Cichocki N."/>
            <person name="Veneault-Fourrey C."/>
            <person name="LaButti K."/>
            <person name="Lindquist E.A."/>
            <person name="Lipzen A."/>
            <person name="Lundell T."/>
            <person name="Morin E."/>
            <person name="Murat C."/>
            <person name="Riley R."/>
            <person name="Ohm R."/>
            <person name="Sun H."/>
            <person name="Tunlid A."/>
            <person name="Henrissat B."/>
            <person name="Grigoriev I.V."/>
            <person name="Hibbett D.S."/>
            <person name="Martin F."/>
        </authorList>
    </citation>
    <scope>NUCLEOTIDE SEQUENCE [LARGE SCALE GENOMIC DNA]</scope>
    <source>
        <strain evidence="2">MUT 4182</strain>
    </source>
</reference>
<dbReference type="HOGENOM" id="CLU_1887279_0_0_1"/>
<dbReference type="EMBL" id="KN823157">
    <property type="protein sequence ID" value="KIO20903.1"/>
    <property type="molecule type" value="Genomic_DNA"/>
</dbReference>
<reference evidence="1 2" key="1">
    <citation type="submission" date="2014-04" db="EMBL/GenBank/DDBJ databases">
        <authorList>
            <consortium name="DOE Joint Genome Institute"/>
            <person name="Kuo A."/>
            <person name="Girlanda M."/>
            <person name="Perotto S."/>
            <person name="Kohler A."/>
            <person name="Nagy L.G."/>
            <person name="Floudas D."/>
            <person name="Copeland A."/>
            <person name="Barry K.W."/>
            <person name="Cichocki N."/>
            <person name="Veneault-Fourrey C."/>
            <person name="LaButti K."/>
            <person name="Lindquist E.A."/>
            <person name="Lipzen A."/>
            <person name="Lundell T."/>
            <person name="Morin E."/>
            <person name="Murat C."/>
            <person name="Sun H."/>
            <person name="Tunlid A."/>
            <person name="Henrissat B."/>
            <person name="Grigoriev I.V."/>
            <person name="Hibbett D.S."/>
            <person name="Martin F."/>
            <person name="Nordberg H.P."/>
            <person name="Cantor M.N."/>
            <person name="Hua S.X."/>
        </authorList>
    </citation>
    <scope>NUCLEOTIDE SEQUENCE [LARGE SCALE GENOMIC DNA]</scope>
    <source>
        <strain evidence="1 2">MUT 4182</strain>
    </source>
</reference>